<dbReference type="PRINTS" id="PR00480">
    <property type="entry name" value="ASTACIN"/>
</dbReference>
<dbReference type="InterPro" id="IPR034035">
    <property type="entry name" value="Astacin-like_dom"/>
</dbReference>
<proteinExistence type="inferred from homology"/>
<dbReference type="Pfam" id="PF12352">
    <property type="entry name" value="V-SNARE_C"/>
    <property type="match status" value="1"/>
</dbReference>
<keyword evidence="9" id="KW-0812">Transmembrane</keyword>
<evidence type="ECO:0000256" key="4">
    <source>
        <dbReference type="ARBA" id="ARBA00023054"/>
    </source>
</evidence>
<dbReference type="InterPro" id="IPR010876">
    <property type="entry name" value="C1orf43"/>
</dbReference>
<keyword evidence="5 6" id="KW-0482">Metalloprotease</keyword>
<evidence type="ECO:0000256" key="7">
    <source>
        <dbReference type="SAM" id="Coils"/>
    </source>
</evidence>
<dbReference type="CDD" id="cd15887">
    <property type="entry name" value="SNARE_SNAP29N"/>
    <property type="match status" value="1"/>
</dbReference>
<dbReference type="SUPFAM" id="SSF55486">
    <property type="entry name" value="Metalloproteases ('zincins'), catalytic domain"/>
    <property type="match status" value="1"/>
</dbReference>
<keyword evidence="5 6" id="KW-0862">Zinc</keyword>
<accession>A0A1J1IA96</accession>
<dbReference type="FunFam" id="1.20.5.110:FF:000079">
    <property type="entry name" value="synaptosomal-associated protein 29"/>
    <property type="match status" value="1"/>
</dbReference>
<keyword evidence="2" id="KW-0813">Transport</keyword>
<dbReference type="InterPro" id="IPR001506">
    <property type="entry name" value="Peptidase_M12A"/>
</dbReference>
<keyword evidence="4 7" id="KW-0175">Coiled coil</keyword>
<dbReference type="Pfam" id="PF01400">
    <property type="entry name" value="Astacin"/>
    <property type="match status" value="1"/>
</dbReference>
<dbReference type="SMART" id="SM00235">
    <property type="entry name" value="ZnMc"/>
    <property type="match status" value="1"/>
</dbReference>
<evidence type="ECO:0000256" key="9">
    <source>
        <dbReference type="SAM" id="Phobius"/>
    </source>
</evidence>
<keyword evidence="5 6" id="KW-0479">Metal-binding</keyword>
<dbReference type="InterPro" id="IPR024079">
    <property type="entry name" value="MetalloPept_cat_dom_sf"/>
</dbReference>
<dbReference type="GO" id="GO:0005737">
    <property type="term" value="C:cytoplasm"/>
    <property type="evidence" value="ECO:0007669"/>
    <property type="project" value="UniProtKB-ARBA"/>
</dbReference>
<dbReference type="SMART" id="SM00397">
    <property type="entry name" value="t_SNARE"/>
    <property type="match status" value="2"/>
</dbReference>
<evidence type="ECO:0000256" key="5">
    <source>
        <dbReference type="PROSITE-ProRule" id="PRU01211"/>
    </source>
</evidence>
<dbReference type="GO" id="GO:0006508">
    <property type="term" value="P:proteolysis"/>
    <property type="evidence" value="ECO:0007669"/>
    <property type="project" value="UniProtKB-KW"/>
</dbReference>
<dbReference type="GO" id="GO:0015031">
    <property type="term" value="P:protein transport"/>
    <property type="evidence" value="ECO:0007669"/>
    <property type="project" value="UniProtKB-KW"/>
</dbReference>
<dbReference type="OrthoDB" id="18679at2759"/>
<keyword evidence="9" id="KW-1133">Transmembrane helix</keyword>
<evidence type="ECO:0000256" key="1">
    <source>
        <dbReference type="ARBA" id="ARBA00009480"/>
    </source>
</evidence>
<keyword evidence="3" id="KW-0653">Protein transport</keyword>
<reference evidence="12 13" key="1">
    <citation type="submission" date="2015-04" db="EMBL/GenBank/DDBJ databases">
        <authorList>
            <person name="Syromyatnikov M.Y."/>
            <person name="Popov V.N."/>
        </authorList>
    </citation>
    <scope>NUCLEOTIDE SEQUENCE [LARGE SCALE GENOMIC DNA]</scope>
</reference>
<comment type="caution">
    <text evidence="5">Lacks conserved residue(s) required for the propagation of feature annotation.</text>
</comment>
<keyword evidence="5 6" id="KW-0378">Hydrolase</keyword>
<name>A0A1J1IA96_9DIPT</name>
<feature type="compositionally biased region" description="Low complexity" evidence="8">
    <location>
        <begin position="149"/>
        <end position="162"/>
    </location>
</feature>
<dbReference type="Pfam" id="PF07406">
    <property type="entry name" value="NICE-3"/>
    <property type="match status" value="1"/>
</dbReference>
<dbReference type="CDD" id="cd04280">
    <property type="entry name" value="ZnMc_astacin_like"/>
    <property type="match status" value="1"/>
</dbReference>
<keyword evidence="13" id="KW-1185">Reference proteome</keyword>
<keyword evidence="9" id="KW-0472">Membrane</keyword>
<dbReference type="InterPro" id="IPR006026">
    <property type="entry name" value="Peptidase_Metallo"/>
</dbReference>
<dbReference type="EMBL" id="CVRI01000047">
    <property type="protein sequence ID" value="CRK97205.1"/>
    <property type="molecule type" value="Genomic_DNA"/>
</dbReference>
<dbReference type="AlphaFoldDB" id="A0A1J1IA96"/>
<sequence length="821" mass="93740">MSSSISKFKTQVPSVIKQTMSGHQYLQNGSLFSDDVDDETFLKNSRVSPRDDFVDQRQMYEQKRKEIENRTLDSSQRSIGLLRETEQVGVATANELAKQREQLEKTRNQLDTINTSLKFSQRHLNGIKSMFGGLKNYLSGKPDHDAKMSASSSNSEVSSIPSPTADERYSSHPTTRLRNNPIQQQQQQASGNFNTQLDRNLEDMCDSLSRLKGLAVDLNQEIDTQNDLIDDINYKVEDVDVKIGKQNREMFKILGKKKKKISKQKEDKIEKIKMLTNLSGPIIMILLATIILFATIVFIFGKRQILRFTLKSKHTYTLHGNKSVKREIERRLDVIDKLYYEPELLAKDDKFILKPGTTLPPYYYRMKAMDDVKLLENEIPIPRGKQTLRSFLLNYLNPNSSSQKLIHQFCDCYEAARHDPSEFGDEEYQKYYHLLMKVIDAAKVTRNTKTSPNRRTPTKKTTSKMQPLLDPSRLKPPPTQMLPQETRNSQLNLSIGLQHQQQLDDENEILSISHIHDNVPKIEMFLPLDSPIKENSPENIEKLRHLEKDEWAQLYSGQYQGDMAMSSDEINEYQYGRNSKVGLIATRYQSAGGVVPYTIVNDHFTQEQIDYIHLGVKKISEVTCLKFIPYNPKLHNDYVNVTGNSSGCFSQVGRRGTGAQVLNLQPFDVETGCFRLYTIIHEFIHAIGFYHMQSSPDRDDFVEIMWDKLRNGTENNFAIQSNTVVTNHGVDYDYGSVMHYPATAFSIDGSPTIIAKKDLGGEVMGQQTRMSDKDILRMNRAYCDDIGTSSTPPSSSKPALGQAINRFIINILANVFNGMRN</sequence>
<evidence type="ECO:0000313" key="13">
    <source>
        <dbReference type="Proteomes" id="UP000183832"/>
    </source>
</evidence>
<protein>
    <recommendedName>
        <fullName evidence="6">Metalloendopeptidase</fullName>
        <ecNumber evidence="6">3.4.24.-</ecNumber>
    </recommendedName>
</protein>
<dbReference type="PROSITE" id="PS50192">
    <property type="entry name" value="T_SNARE"/>
    <property type="match status" value="1"/>
</dbReference>
<dbReference type="Gene3D" id="3.40.390.10">
    <property type="entry name" value="Collagenase (Catalytic Domain)"/>
    <property type="match status" value="1"/>
</dbReference>
<gene>
    <name evidence="12" type="ORF">CLUMA_CG010602</name>
</gene>
<comment type="cofactor">
    <cofactor evidence="5 6">
        <name>Zn(2+)</name>
        <dbReference type="ChEBI" id="CHEBI:29105"/>
    </cofactor>
    <text evidence="5 6">Binds 1 zinc ion per subunit.</text>
</comment>
<dbReference type="Gene3D" id="1.20.5.110">
    <property type="match status" value="2"/>
</dbReference>
<feature type="binding site" evidence="5">
    <location>
        <position position="691"/>
    </location>
    <ligand>
        <name>Zn(2+)</name>
        <dbReference type="ChEBI" id="CHEBI:29105"/>
        <note>catalytic</note>
    </ligand>
</feature>
<evidence type="ECO:0000256" key="6">
    <source>
        <dbReference type="RuleBase" id="RU361183"/>
    </source>
</evidence>
<evidence type="ECO:0000259" key="11">
    <source>
        <dbReference type="PROSITE" id="PS51864"/>
    </source>
</evidence>
<comment type="similarity">
    <text evidence="1">Belongs to the SNAP-25 family.</text>
</comment>
<evidence type="ECO:0000256" key="2">
    <source>
        <dbReference type="ARBA" id="ARBA00022448"/>
    </source>
</evidence>
<dbReference type="CDD" id="cd15856">
    <property type="entry name" value="SNARE_SNAP29C"/>
    <property type="match status" value="1"/>
</dbReference>
<dbReference type="PANTHER" id="PTHR10127">
    <property type="entry name" value="DISCOIDIN, CUB, EGF, LAMININ , AND ZINC METALLOPROTEASE DOMAIN CONTAINING"/>
    <property type="match status" value="1"/>
</dbReference>
<evidence type="ECO:0000313" key="12">
    <source>
        <dbReference type="EMBL" id="CRK97205.1"/>
    </source>
</evidence>
<dbReference type="FunFam" id="1.20.5.110:FF:000041">
    <property type="entry name" value="Synaptosomal-associated protein 29"/>
    <property type="match status" value="1"/>
</dbReference>
<feature type="domain" description="T-SNARE coiled-coil homology" evidence="10">
    <location>
        <begin position="191"/>
        <end position="253"/>
    </location>
</feature>
<feature type="region of interest" description="Disordered" evidence="8">
    <location>
        <begin position="142"/>
        <end position="190"/>
    </location>
</feature>
<evidence type="ECO:0000259" key="10">
    <source>
        <dbReference type="PROSITE" id="PS50192"/>
    </source>
</evidence>
<dbReference type="GO" id="GO:0008270">
    <property type="term" value="F:zinc ion binding"/>
    <property type="evidence" value="ECO:0007669"/>
    <property type="project" value="UniProtKB-UniRule"/>
</dbReference>
<feature type="binding site" evidence="5">
    <location>
        <position position="685"/>
    </location>
    <ligand>
        <name>Zn(2+)</name>
        <dbReference type="ChEBI" id="CHEBI:29105"/>
        <note>catalytic</note>
    </ligand>
</feature>
<feature type="compositionally biased region" description="Polar residues" evidence="8">
    <location>
        <begin position="446"/>
        <end position="455"/>
    </location>
</feature>
<organism evidence="12 13">
    <name type="scientific">Clunio marinus</name>
    <dbReference type="NCBI Taxonomy" id="568069"/>
    <lineage>
        <taxon>Eukaryota</taxon>
        <taxon>Metazoa</taxon>
        <taxon>Ecdysozoa</taxon>
        <taxon>Arthropoda</taxon>
        <taxon>Hexapoda</taxon>
        <taxon>Insecta</taxon>
        <taxon>Pterygota</taxon>
        <taxon>Neoptera</taxon>
        <taxon>Endopterygota</taxon>
        <taxon>Diptera</taxon>
        <taxon>Nematocera</taxon>
        <taxon>Chironomoidea</taxon>
        <taxon>Chironomidae</taxon>
        <taxon>Clunio</taxon>
    </lineage>
</organism>
<feature type="transmembrane region" description="Helical" evidence="9">
    <location>
        <begin position="278"/>
        <end position="301"/>
    </location>
</feature>
<dbReference type="STRING" id="568069.A0A1J1IA96"/>
<feature type="region of interest" description="Disordered" evidence="8">
    <location>
        <begin position="446"/>
        <end position="484"/>
    </location>
</feature>
<feature type="compositionally biased region" description="Polar residues" evidence="8">
    <location>
        <begin position="171"/>
        <end position="182"/>
    </location>
</feature>
<feature type="domain" description="Peptidase M12A" evidence="11">
    <location>
        <begin position="579"/>
        <end position="784"/>
    </location>
</feature>
<dbReference type="SUPFAM" id="SSF58038">
    <property type="entry name" value="SNARE fusion complex"/>
    <property type="match status" value="2"/>
</dbReference>
<feature type="active site" evidence="5">
    <location>
        <position position="682"/>
    </location>
</feature>
<keyword evidence="5 6" id="KW-0645">Protease</keyword>
<dbReference type="Proteomes" id="UP000183832">
    <property type="component" value="Unassembled WGS sequence"/>
</dbReference>
<dbReference type="EC" id="3.4.24.-" evidence="6"/>
<evidence type="ECO:0000256" key="8">
    <source>
        <dbReference type="SAM" id="MobiDB-lite"/>
    </source>
</evidence>
<dbReference type="InterPro" id="IPR000727">
    <property type="entry name" value="T_SNARE_dom"/>
</dbReference>
<evidence type="ECO:0000256" key="3">
    <source>
        <dbReference type="ARBA" id="ARBA00022927"/>
    </source>
</evidence>
<feature type="binding site" evidence="5">
    <location>
        <position position="681"/>
    </location>
    <ligand>
        <name>Zn(2+)</name>
        <dbReference type="ChEBI" id="CHEBI:29105"/>
        <note>catalytic</note>
    </ligand>
</feature>
<dbReference type="PANTHER" id="PTHR10127:SF814">
    <property type="entry name" value="MEPRIN A SUBUNIT BETA"/>
    <property type="match status" value="1"/>
</dbReference>
<dbReference type="PROSITE" id="PS51864">
    <property type="entry name" value="ASTACIN"/>
    <property type="match status" value="1"/>
</dbReference>
<feature type="coiled-coil region" evidence="7">
    <location>
        <begin position="50"/>
        <end position="116"/>
    </location>
</feature>
<dbReference type="GO" id="GO:0004222">
    <property type="term" value="F:metalloendopeptidase activity"/>
    <property type="evidence" value="ECO:0007669"/>
    <property type="project" value="UniProtKB-UniRule"/>
</dbReference>